<evidence type="ECO:0000313" key="1">
    <source>
        <dbReference type="EMBL" id="KIL31990.1"/>
    </source>
</evidence>
<reference evidence="1 2" key="1">
    <citation type="submission" date="2014-11" db="EMBL/GenBank/DDBJ databases">
        <title>Draft Genome Sequences of Nine Bacillus subtilis Strains that Form Spores with High Heat-Resistance.</title>
        <authorList>
            <person name="Krawcyk A.O."/>
            <person name="Berendsen E.M."/>
            <person name="de Jong A."/>
            <person name="Holsappel S."/>
            <person name="Eijlander R.T."/>
            <person name="Wells-Bennik M."/>
            <person name="Kuipers O.P."/>
        </authorList>
    </citation>
    <scope>NUCLEOTIDE SEQUENCE [LARGE SCALE GENOMIC DNA]</scope>
    <source>
        <strain evidence="1 2">B4067</strain>
    </source>
</reference>
<proteinExistence type="predicted"/>
<dbReference type="EMBL" id="JSXS01000040">
    <property type="protein sequence ID" value="KIL31990.1"/>
    <property type="molecule type" value="Genomic_DNA"/>
</dbReference>
<protein>
    <submittedName>
        <fullName evidence="1">Uncharacterized protein</fullName>
    </submittedName>
</protein>
<name>A0ABD3ZVY4_BACIU</name>
<dbReference type="AlphaFoldDB" id="A0ABD3ZVY4"/>
<comment type="caution">
    <text evidence="1">The sequence shown here is derived from an EMBL/GenBank/DDBJ whole genome shotgun (WGS) entry which is preliminary data.</text>
</comment>
<organism evidence="1 2">
    <name type="scientific">Bacillus subtilis subsp. subtilis</name>
    <dbReference type="NCBI Taxonomy" id="135461"/>
    <lineage>
        <taxon>Bacteria</taxon>
        <taxon>Bacillati</taxon>
        <taxon>Bacillota</taxon>
        <taxon>Bacilli</taxon>
        <taxon>Bacillales</taxon>
        <taxon>Bacillaceae</taxon>
        <taxon>Bacillus</taxon>
    </lineage>
</organism>
<dbReference type="Proteomes" id="UP000031970">
    <property type="component" value="Unassembled WGS sequence"/>
</dbReference>
<gene>
    <name evidence="1" type="ORF">B4067_2263</name>
</gene>
<accession>A0ABD3ZVY4</accession>
<sequence>MKASLEATDISVNAFDSLFSLACKLSAYFCCSLQALPAELAAVVAAFCDMEKLFIKALNLES</sequence>
<evidence type="ECO:0000313" key="2">
    <source>
        <dbReference type="Proteomes" id="UP000031970"/>
    </source>
</evidence>